<dbReference type="GO" id="GO:0006869">
    <property type="term" value="P:lipid transport"/>
    <property type="evidence" value="ECO:0007669"/>
    <property type="project" value="InterPro"/>
</dbReference>
<evidence type="ECO:0000259" key="6">
    <source>
        <dbReference type="SMART" id="SM00499"/>
    </source>
</evidence>
<dbReference type="PRINTS" id="PR00382">
    <property type="entry name" value="LIPIDTRNSFER"/>
</dbReference>
<dbReference type="CDD" id="cd01960">
    <property type="entry name" value="nsLTP1"/>
    <property type="match status" value="1"/>
</dbReference>
<feature type="domain" description="Bifunctional inhibitor/plant lipid transfer protein/seed storage helical" evidence="6">
    <location>
        <begin position="31"/>
        <end position="117"/>
    </location>
</feature>
<keyword evidence="3 4" id="KW-0446">Lipid-binding</keyword>
<dbReference type="InterPro" id="IPR016140">
    <property type="entry name" value="Bifunc_inhib/LTP/seed_store"/>
</dbReference>
<comment type="similarity">
    <text evidence="1 4">Belongs to the plant LTP family.</text>
</comment>
<evidence type="ECO:0000256" key="2">
    <source>
        <dbReference type="ARBA" id="ARBA00022448"/>
    </source>
</evidence>
<evidence type="ECO:0000256" key="5">
    <source>
        <dbReference type="SAM" id="SignalP"/>
    </source>
</evidence>
<protein>
    <recommendedName>
        <fullName evidence="4">Non-specific lipid-transfer protein</fullName>
    </recommendedName>
</protein>
<name>A0AAV9LWX4_9SOLN</name>
<evidence type="ECO:0000313" key="8">
    <source>
        <dbReference type="Proteomes" id="UP001311915"/>
    </source>
</evidence>
<dbReference type="EMBL" id="JAWPEI010000004">
    <property type="protein sequence ID" value="KAK4730256.1"/>
    <property type="molecule type" value="Genomic_DNA"/>
</dbReference>
<gene>
    <name evidence="7" type="ORF">R3W88_023244</name>
</gene>
<accession>A0AAV9LWX4</accession>
<dbReference type="Proteomes" id="UP001311915">
    <property type="component" value="Unassembled WGS sequence"/>
</dbReference>
<evidence type="ECO:0000256" key="3">
    <source>
        <dbReference type="ARBA" id="ARBA00023121"/>
    </source>
</evidence>
<dbReference type="InterPro" id="IPR000528">
    <property type="entry name" value="Plant_nsLTP"/>
</dbReference>
<evidence type="ECO:0000313" key="7">
    <source>
        <dbReference type="EMBL" id="KAK4730256.1"/>
    </source>
</evidence>
<dbReference type="PANTHER" id="PTHR33076">
    <property type="entry name" value="NON-SPECIFIC LIPID-TRANSFER PROTEIN 2-RELATED"/>
    <property type="match status" value="1"/>
</dbReference>
<evidence type="ECO:0000256" key="4">
    <source>
        <dbReference type="RuleBase" id="RU000628"/>
    </source>
</evidence>
<dbReference type="SUPFAM" id="SSF47699">
    <property type="entry name" value="Bifunctional inhibitor/lipid-transfer protein/seed storage 2S albumin"/>
    <property type="match status" value="1"/>
</dbReference>
<dbReference type="Pfam" id="PF00234">
    <property type="entry name" value="Tryp_alpha_amyl"/>
    <property type="match status" value="1"/>
</dbReference>
<keyword evidence="5" id="KW-0732">Signal</keyword>
<dbReference type="SMART" id="SM00499">
    <property type="entry name" value="AAI"/>
    <property type="match status" value="1"/>
</dbReference>
<comment type="caution">
    <text evidence="7">The sequence shown here is derived from an EMBL/GenBank/DDBJ whole genome shotgun (WGS) entry which is preliminary data.</text>
</comment>
<dbReference type="AlphaFoldDB" id="A0AAV9LWX4"/>
<dbReference type="Gene3D" id="1.10.110.10">
    <property type="entry name" value="Plant lipid-transfer and hydrophobic proteins"/>
    <property type="match status" value="1"/>
</dbReference>
<keyword evidence="2 4" id="KW-0813">Transport</keyword>
<comment type="function">
    <text evidence="4">Plant non-specific lipid-transfer proteins transfer phospholipids as well as galactolipids across membranes. May play a role in wax or cutin deposition in the cell walls of expanding epidermal cells and certain secretory tissues.</text>
</comment>
<evidence type="ECO:0000256" key="1">
    <source>
        <dbReference type="ARBA" id="ARBA00009748"/>
    </source>
</evidence>
<reference evidence="7 8" key="1">
    <citation type="submission" date="2023-10" db="EMBL/GenBank/DDBJ databases">
        <title>Genome-Wide Identification Analysis in wild type Solanum Pinnatisectum Reveals Some Genes Defensing Phytophthora Infestans.</title>
        <authorList>
            <person name="Sun C."/>
        </authorList>
    </citation>
    <scope>NUCLEOTIDE SEQUENCE [LARGE SCALE GENOMIC DNA]</scope>
    <source>
        <strain evidence="7">LQN</strain>
        <tissue evidence="7">Leaf</tissue>
    </source>
</reference>
<organism evidence="7 8">
    <name type="scientific">Solanum pinnatisectum</name>
    <name type="common">tansyleaf nightshade</name>
    <dbReference type="NCBI Taxonomy" id="50273"/>
    <lineage>
        <taxon>Eukaryota</taxon>
        <taxon>Viridiplantae</taxon>
        <taxon>Streptophyta</taxon>
        <taxon>Embryophyta</taxon>
        <taxon>Tracheophyta</taxon>
        <taxon>Spermatophyta</taxon>
        <taxon>Magnoliopsida</taxon>
        <taxon>eudicotyledons</taxon>
        <taxon>Gunneridae</taxon>
        <taxon>Pentapetalae</taxon>
        <taxon>asterids</taxon>
        <taxon>lamiids</taxon>
        <taxon>Solanales</taxon>
        <taxon>Solanaceae</taxon>
        <taxon>Solanoideae</taxon>
        <taxon>Solaneae</taxon>
        <taxon>Solanum</taxon>
    </lineage>
</organism>
<feature type="signal peptide" evidence="5">
    <location>
        <begin position="1"/>
        <end position="24"/>
    </location>
</feature>
<feature type="chain" id="PRO_5043911567" description="Non-specific lipid-transfer protein" evidence="5">
    <location>
        <begin position="25"/>
        <end position="121"/>
    </location>
</feature>
<dbReference type="GO" id="GO:0008289">
    <property type="term" value="F:lipid binding"/>
    <property type="evidence" value="ECO:0007669"/>
    <property type="project" value="UniProtKB-KW"/>
</dbReference>
<keyword evidence="8" id="KW-1185">Reference proteome</keyword>
<dbReference type="InterPro" id="IPR036312">
    <property type="entry name" value="Bifun_inhib/LTP/seed_sf"/>
</dbReference>
<sequence length="121" mass="12698">MLNKQLFPLLFICVVVATATTTAASTTVVMCNLVYSSLESCLGYVLGGGLSSVPSKCCSGIKFVLNAARTRADRQSLCKCIKSIASSSIAVPVSRLAKLPGMCMANVPFKICPNADCSKIK</sequence>
<proteinExistence type="inferred from homology"/>